<keyword evidence="3" id="KW-1185">Reference proteome</keyword>
<dbReference type="AlphaFoldDB" id="A0A9D4DK75"/>
<comment type="caution">
    <text evidence="2">The sequence shown here is derived from an EMBL/GenBank/DDBJ whole genome shotgun (WGS) entry which is preliminary data.</text>
</comment>
<reference evidence="2" key="1">
    <citation type="journal article" date="2019" name="bioRxiv">
        <title>The Genome of the Zebra Mussel, Dreissena polymorpha: A Resource for Invasive Species Research.</title>
        <authorList>
            <person name="McCartney M.A."/>
            <person name="Auch B."/>
            <person name="Kono T."/>
            <person name="Mallez S."/>
            <person name="Zhang Y."/>
            <person name="Obille A."/>
            <person name="Becker A."/>
            <person name="Abrahante J.E."/>
            <person name="Garbe J."/>
            <person name="Badalamenti J.P."/>
            <person name="Herman A."/>
            <person name="Mangelson H."/>
            <person name="Liachko I."/>
            <person name="Sullivan S."/>
            <person name="Sone E.D."/>
            <person name="Koren S."/>
            <person name="Silverstein K.A.T."/>
            <person name="Beckman K.B."/>
            <person name="Gohl D.M."/>
        </authorList>
    </citation>
    <scope>NUCLEOTIDE SEQUENCE</scope>
    <source>
        <strain evidence="2">Duluth1</strain>
        <tissue evidence="2">Whole animal</tissue>
    </source>
</reference>
<dbReference type="EMBL" id="JAIWYP010000010">
    <property type="protein sequence ID" value="KAH3750438.1"/>
    <property type="molecule type" value="Genomic_DNA"/>
</dbReference>
<protein>
    <submittedName>
        <fullName evidence="2">Uncharacterized protein</fullName>
    </submittedName>
</protein>
<organism evidence="2 3">
    <name type="scientific">Dreissena polymorpha</name>
    <name type="common">Zebra mussel</name>
    <name type="synonym">Mytilus polymorpha</name>
    <dbReference type="NCBI Taxonomy" id="45954"/>
    <lineage>
        <taxon>Eukaryota</taxon>
        <taxon>Metazoa</taxon>
        <taxon>Spiralia</taxon>
        <taxon>Lophotrochozoa</taxon>
        <taxon>Mollusca</taxon>
        <taxon>Bivalvia</taxon>
        <taxon>Autobranchia</taxon>
        <taxon>Heteroconchia</taxon>
        <taxon>Euheterodonta</taxon>
        <taxon>Imparidentia</taxon>
        <taxon>Neoheterodontei</taxon>
        <taxon>Myida</taxon>
        <taxon>Dreissenoidea</taxon>
        <taxon>Dreissenidae</taxon>
        <taxon>Dreissena</taxon>
    </lineage>
</organism>
<evidence type="ECO:0000313" key="3">
    <source>
        <dbReference type="Proteomes" id="UP000828390"/>
    </source>
</evidence>
<dbReference type="Proteomes" id="UP000828390">
    <property type="component" value="Unassembled WGS sequence"/>
</dbReference>
<gene>
    <name evidence="2" type="ORF">DPMN_184961</name>
</gene>
<proteinExistence type="predicted"/>
<evidence type="ECO:0000256" key="1">
    <source>
        <dbReference type="SAM" id="MobiDB-lite"/>
    </source>
</evidence>
<name>A0A9D4DK75_DREPO</name>
<sequence>MAPRPGYTVYEFMIEMIHRNINDNSDETYINTSISQHITQMTLNTISLCCSPSLTQDDNPSTGSPRPRSRHPEIREKKQTADNKYSYKKIK</sequence>
<accession>A0A9D4DK75</accession>
<feature type="compositionally biased region" description="Basic and acidic residues" evidence="1">
    <location>
        <begin position="70"/>
        <end position="81"/>
    </location>
</feature>
<feature type="compositionally biased region" description="Polar residues" evidence="1">
    <location>
        <begin position="52"/>
        <end position="64"/>
    </location>
</feature>
<evidence type="ECO:0000313" key="2">
    <source>
        <dbReference type="EMBL" id="KAH3750438.1"/>
    </source>
</evidence>
<reference evidence="2" key="2">
    <citation type="submission" date="2020-11" db="EMBL/GenBank/DDBJ databases">
        <authorList>
            <person name="McCartney M.A."/>
            <person name="Auch B."/>
            <person name="Kono T."/>
            <person name="Mallez S."/>
            <person name="Becker A."/>
            <person name="Gohl D.M."/>
            <person name="Silverstein K.A.T."/>
            <person name="Koren S."/>
            <person name="Bechman K.B."/>
            <person name="Herman A."/>
            <person name="Abrahante J.E."/>
            <person name="Garbe J."/>
        </authorList>
    </citation>
    <scope>NUCLEOTIDE SEQUENCE</scope>
    <source>
        <strain evidence="2">Duluth1</strain>
        <tissue evidence="2">Whole animal</tissue>
    </source>
</reference>
<feature type="region of interest" description="Disordered" evidence="1">
    <location>
        <begin position="52"/>
        <end position="91"/>
    </location>
</feature>